<dbReference type="OrthoDB" id="289721at2759"/>
<keyword evidence="1" id="KW-0539">Nucleus</keyword>
<reference evidence="3" key="1">
    <citation type="journal article" date="2021" name="Nat. Commun.">
        <title>Genetic determinants of endophytism in the Arabidopsis root mycobiome.</title>
        <authorList>
            <person name="Mesny F."/>
            <person name="Miyauchi S."/>
            <person name="Thiergart T."/>
            <person name="Pickel B."/>
            <person name="Atanasova L."/>
            <person name="Karlsson M."/>
            <person name="Huettel B."/>
            <person name="Barry K.W."/>
            <person name="Haridas S."/>
            <person name="Chen C."/>
            <person name="Bauer D."/>
            <person name="Andreopoulos W."/>
            <person name="Pangilinan J."/>
            <person name="LaButti K."/>
            <person name="Riley R."/>
            <person name="Lipzen A."/>
            <person name="Clum A."/>
            <person name="Drula E."/>
            <person name="Henrissat B."/>
            <person name="Kohler A."/>
            <person name="Grigoriev I.V."/>
            <person name="Martin F.M."/>
            <person name="Hacquard S."/>
        </authorList>
    </citation>
    <scope>NUCLEOTIDE SEQUENCE</scope>
    <source>
        <strain evidence="3">MPI-CAGE-CH-0243</strain>
    </source>
</reference>
<keyword evidence="1" id="KW-0479">Metal-binding</keyword>
<dbReference type="PANTHER" id="PTHR12066:SF0">
    <property type="entry name" value="TELOMERASE REVERSE TRANSCRIPTASE"/>
    <property type="match status" value="1"/>
</dbReference>
<organism evidence="3 4">
    <name type="scientific">Dendryphion nanum</name>
    <dbReference type="NCBI Taxonomy" id="256645"/>
    <lineage>
        <taxon>Eukaryota</taxon>
        <taxon>Fungi</taxon>
        <taxon>Dikarya</taxon>
        <taxon>Ascomycota</taxon>
        <taxon>Pezizomycotina</taxon>
        <taxon>Dothideomycetes</taxon>
        <taxon>Pleosporomycetidae</taxon>
        <taxon>Pleosporales</taxon>
        <taxon>Torulaceae</taxon>
        <taxon>Dendryphion</taxon>
    </lineage>
</organism>
<dbReference type="GO" id="GO:0000333">
    <property type="term" value="C:telomerase catalytic core complex"/>
    <property type="evidence" value="ECO:0007669"/>
    <property type="project" value="TreeGrafter"/>
</dbReference>
<dbReference type="EC" id="2.7.7.49" evidence="1"/>
<keyword evidence="4" id="KW-1185">Reference proteome</keyword>
<evidence type="ECO:0000313" key="3">
    <source>
        <dbReference type="EMBL" id="KAH7131937.1"/>
    </source>
</evidence>
<evidence type="ECO:0000256" key="1">
    <source>
        <dbReference type="RuleBase" id="RU365061"/>
    </source>
</evidence>
<dbReference type="GO" id="GO:0046872">
    <property type="term" value="F:metal ion binding"/>
    <property type="evidence" value="ECO:0007669"/>
    <property type="project" value="UniProtKB-KW"/>
</dbReference>
<dbReference type="GO" id="GO:0007004">
    <property type="term" value="P:telomere maintenance via telomerase"/>
    <property type="evidence" value="ECO:0007669"/>
    <property type="project" value="TreeGrafter"/>
</dbReference>
<dbReference type="Pfam" id="PF21399">
    <property type="entry name" value="TERT_C"/>
    <property type="match status" value="1"/>
</dbReference>
<comment type="subcellular location">
    <subcellularLocation>
        <location evidence="1">Nucleus</location>
    </subcellularLocation>
    <subcellularLocation>
        <location evidence="1">Chromosome</location>
        <location evidence="1">Telomere</location>
    </subcellularLocation>
</comment>
<dbReference type="PANTHER" id="PTHR12066">
    <property type="entry name" value="TELOMERASE REVERSE TRANSCRIPTASE"/>
    <property type="match status" value="1"/>
</dbReference>
<keyword evidence="1" id="KW-0548">Nucleotidyltransferase</keyword>
<dbReference type="GO" id="GO:0070034">
    <property type="term" value="F:telomerase RNA binding"/>
    <property type="evidence" value="ECO:0007669"/>
    <property type="project" value="TreeGrafter"/>
</dbReference>
<dbReference type="GO" id="GO:0000781">
    <property type="term" value="C:chromosome, telomeric region"/>
    <property type="evidence" value="ECO:0007669"/>
    <property type="project" value="UniProtKB-SubCell"/>
</dbReference>
<comment type="similarity">
    <text evidence="1">Belongs to the reverse transcriptase family. Telomerase subfamily.</text>
</comment>
<gene>
    <name evidence="3" type="ORF">B0J11DRAFT_520386</name>
</gene>
<keyword evidence="1" id="KW-0779">Telomere</keyword>
<comment type="function">
    <text evidence="1">Telomerase is a ribonucleoprotein enzyme essential for the replication of chromosome termini in most eukaryotes. It elongates telomeres. It is a reverse transcriptase that adds simple sequence repeats to chromosome ends by copying a template sequence within the RNA component of the enzyme.</text>
</comment>
<feature type="domain" description="Telomerase reverse transcriptase C-terminal extension" evidence="2">
    <location>
        <begin position="15"/>
        <end position="130"/>
    </location>
</feature>
<protein>
    <recommendedName>
        <fullName evidence="1">Telomerase reverse transcriptase</fullName>
        <ecNumber evidence="1">2.7.7.49</ecNumber>
    </recommendedName>
    <alternativeName>
        <fullName evidence="1">Telomerase catalytic subunit</fullName>
    </alternativeName>
</protein>
<keyword evidence="1" id="KW-0695">RNA-directed DNA polymerase</keyword>
<dbReference type="Proteomes" id="UP000700596">
    <property type="component" value="Unassembled WGS sequence"/>
</dbReference>
<comment type="catalytic activity">
    <reaction evidence="1">
        <text>DNA(n) + a 2'-deoxyribonucleoside 5'-triphosphate = DNA(n+1) + diphosphate</text>
        <dbReference type="Rhea" id="RHEA:22508"/>
        <dbReference type="Rhea" id="RHEA-COMP:17339"/>
        <dbReference type="Rhea" id="RHEA-COMP:17340"/>
        <dbReference type="ChEBI" id="CHEBI:33019"/>
        <dbReference type="ChEBI" id="CHEBI:61560"/>
        <dbReference type="ChEBI" id="CHEBI:173112"/>
        <dbReference type="EC" id="2.7.7.49"/>
    </reaction>
</comment>
<evidence type="ECO:0000313" key="4">
    <source>
        <dbReference type="Proteomes" id="UP000700596"/>
    </source>
</evidence>
<dbReference type="Gene3D" id="1.10.357.90">
    <property type="match status" value="1"/>
</dbReference>
<dbReference type="AlphaFoldDB" id="A0A9P9E7G2"/>
<dbReference type="GO" id="GO:0042162">
    <property type="term" value="F:telomeric DNA binding"/>
    <property type="evidence" value="ECO:0007669"/>
    <property type="project" value="TreeGrafter"/>
</dbReference>
<dbReference type="GO" id="GO:0003720">
    <property type="term" value="F:telomerase activity"/>
    <property type="evidence" value="ECO:0007669"/>
    <property type="project" value="InterPro"/>
</dbReference>
<name>A0A9P9E7G2_9PLEO</name>
<evidence type="ECO:0000259" key="2">
    <source>
        <dbReference type="Pfam" id="PF21399"/>
    </source>
</evidence>
<proteinExistence type="inferred from homology"/>
<dbReference type="InterPro" id="IPR003545">
    <property type="entry name" value="Telomerase_RT"/>
</dbReference>
<comment type="caution">
    <text evidence="3">The sequence shown here is derived from an EMBL/GenBank/DDBJ whole genome shotgun (WGS) entry which is preliminary data.</text>
</comment>
<keyword evidence="1" id="KW-0460">Magnesium</keyword>
<keyword evidence="1" id="KW-0158">Chromosome</keyword>
<dbReference type="InterPro" id="IPR049139">
    <property type="entry name" value="TERT_C"/>
</dbReference>
<dbReference type="EMBL" id="JAGMWT010000003">
    <property type="protein sequence ID" value="KAH7131937.1"/>
    <property type="molecule type" value="Genomic_DNA"/>
</dbReference>
<sequence>MRVGIAGETNLNSGFKIQLKAMFIDTSYNTVQTVLANLYQSFHEAAVRCFEYNRNLSKVRPTHTRLLIKTVEGIIALGNVMLHRRTRSRATQNMERVRSVISRRQIQWLACKAFDTVFQRRQTQHRVLLAWLGNSLVTSRPLCSADRCMLVNAMTWPAGLGSGEGKG</sequence>
<accession>A0A9P9E7G2</accession>
<keyword evidence="1" id="KW-0808">Transferase</keyword>